<name>A0A5J6G767_STRKN</name>
<comment type="function">
    <text evidence="10">Part of an ABC transporter complex. Responsible for energy coupling to the transport system.</text>
</comment>
<dbReference type="GO" id="GO:0043190">
    <property type="term" value="C:ATP-binding cassette (ABC) transporter complex"/>
    <property type="evidence" value="ECO:0007669"/>
    <property type="project" value="TreeGrafter"/>
</dbReference>
<evidence type="ECO:0000256" key="6">
    <source>
        <dbReference type="ARBA" id="ARBA00022840"/>
    </source>
</evidence>
<dbReference type="InterPro" id="IPR003439">
    <property type="entry name" value="ABC_transporter-like_ATP-bd"/>
</dbReference>
<dbReference type="PROSITE" id="PS50893">
    <property type="entry name" value="ABC_TRANSPORTER_2"/>
    <property type="match status" value="1"/>
</dbReference>
<accession>A0A5J6G767</accession>
<evidence type="ECO:0000256" key="2">
    <source>
        <dbReference type="ARBA" id="ARBA00005417"/>
    </source>
</evidence>
<keyword evidence="6 10" id="KW-0067">ATP-binding</keyword>
<dbReference type="GO" id="GO:0016887">
    <property type="term" value="F:ATP hydrolysis activity"/>
    <property type="evidence" value="ECO:0007669"/>
    <property type="project" value="InterPro"/>
</dbReference>
<keyword evidence="7" id="KW-1278">Translocase</keyword>
<dbReference type="InterPro" id="IPR050095">
    <property type="entry name" value="ECF_ABC_transporter_ATP-bd"/>
</dbReference>
<evidence type="ECO:0000256" key="11">
    <source>
        <dbReference type="SAM" id="MobiDB-lite"/>
    </source>
</evidence>
<dbReference type="Proteomes" id="UP000325529">
    <property type="component" value="Chromosome"/>
</dbReference>
<comment type="function">
    <text evidence="9">Probably part of an ABC transporter complex. Responsible for energy coupling to the transport system.</text>
</comment>
<dbReference type="InterPro" id="IPR027417">
    <property type="entry name" value="P-loop_NTPase"/>
</dbReference>
<evidence type="ECO:0000256" key="4">
    <source>
        <dbReference type="ARBA" id="ARBA00022475"/>
    </source>
</evidence>
<dbReference type="KEGG" id="ska:CP970_01430"/>
<evidence type="ECO:0000313" key="13">
    <source>
        <dbReference type="EMBL" id="QEU89788.1"/>
    </source>
</evidence>
<dbReference type="OrthoDB" id="9806471at2"/>
<feature type="domain" description="ABC transporter" evidence="12">
    <location>
        <begin position="21"/>
        <end position="256"/>
    </location>
</feature>
<evidence type="ECO:0000256" key="8">
    <source>
        <dbReference type="ARBA" id="ARBA00023136"/>
    </source>
</evidence>
<evidence type="ECO:0000256" key="1">
    <source>
        <dbReference type="ARBA" id="ARBA00004202"/>
    </source>
</evidence>
<dbReference type="Gene3D" id="3.40.50.300">
    <property type="entry name" value="P-loop containing nucleotide triphosphate hydrolases"/>
    <property type="match status" value="1"/>
</dbReference>
<dbReference type="PANTHER" id="PTHR43553">
    <property type="entry name" value="HEAVY METAL TRANSPORTER"/>
    <property type="match status" value="1"/>
</dbReference>
<proteinExistence type="inferred from homology"/>
<evidence type="ECO:0000256" key="9">
    <source>
        <dbReference type="ARBA" id="ARBA00025157"/>
    </source>
</evidence>
<evidence type="ECO:0000256" key="5">
    <source>
        <dbReference type="ARBA" id="ARBA00022741"/>
    </source>
</evidence>
<organism evidence="13 14">
    <name type="scientific">Streptomyces kanamyceticus</name>
    <dbReference type="NCBI Taxonomy" id="1967"/>
    <lineage>
        <taxon>Bacteria</taxon>
        <taxon>Bacillati</taxon>
        <taxon>Actinomycetota</taxon>
        <taxon>Actinomycetes</taxon>
        <taxon>Kitasatosporales</taxon>
        <taxon>Streptomycetaceae</taxon>
        <taxon>Streptomyces</taxon>
    </lineage>
</organism>
<evidence type="ECO:0000259" key="12">
    <source>
        <dbReference type="PROSITE" id="PS50893"/>
    </source>
</evidence>
<evidence type="ECO:0000256" key="10">
    <source>
        <dbReference type="RuleBase" id="RU364103"/>
    </source>
</evidence>
<keyword evidence="14" id="KW-1185">Reference proteome</keyword>
<dbReference type="PANTHER" id="PTHR43553:SF24">
    <property type="entry name" value="ENERGY-COUPLING FACTOR TRANSPORTER ATP-BINDING PROTEIN ECFA1"/>
    <property type="match status" value="1"/>
</dbReference>
<dbReference type="FunFam" id="3.40.50.300:FF:000224">
    <property type="entry name" value="Energy-coupling factor transporter ATP-binding protein EcfA"/>
    <property type="match status" value="1"/>
</dbReference>
<dbReference type="SMART" id="SM00382">
    <property type="entry name" value="AAA"/>
    <property type="match status" value="1"/>
</dbReference>
<dbReference type="SUPFAM" id="SSF52540">
    <property type="entry name" value="P-loop containing nucleoside triphosphate hydrolases"/>
    <property type="match status" value="1"/>
</dbReference>
<feature type="region of interest" description="Disordered" evidence="11">
    <location>
        <begin position="274"/>
        <end position="298"/>
    </location>
</feature>
<keyword evidence="5 10" id="KW-0547">Nucleotide-binding</keyword>
<protein>
    <recommendedName>
        <fullName evidence="10">ABC transporter ATP-binding protein</fullName>
    </recommendedName>
</protein>
<dbReference type="EMBL" id="CP023699">
    <property type="protein sequence ID" value="QEU89788.1"/>
    <property type="molecule type" value="Genomic_DNA"/>
</dbReference>
<feature type="compositionally biased region" description="Basic and acidic residues" evidence="11">
    <location>
        <begin position="277"/>
        <end position="286"/>
    </location>
</feature>
<gene>
    <name evidence="13" type="ORF">CP970_01430</name>
</gene>
<dbReference type="RefSeq" id="WP_055548170.1">
    <property type="nucleotide sequence ID" value="NZ_CP023699.1"/>
</dbReference>
<keyword evidence="3 10" id="KW-0813">Transport</keyword>
<comment type="subcellular location">
    <subcellularLocation>
        <location evidence="1 10">Cell membrane</location>
        <topology evidence="1 10">Peripheral membrane protein</topology>
    </subcellularLocation>
</comment>
<dbReference type="GO" id="GO:0006824">
    <property type="term" value="P:cobalt ion transport"/>
    <property type="evidence" value="ECO:0007669"/>
    <property type="project" value="InterPro"/>
</dbReference>
<keyword evidence="8 10" id="KW-0472">Membrane</keyword>
<dbReference type="AlphaFoldDB" id="A0A5J6G767"/>
<keyword evidence="4 10" id="KW-1003">Cell membrane</keyword>
<sequence>MSEPSAPRASSPDAPGAASLVALRGVSYAYEEGPTVLSGLDFDVVAGRALALLGRNGSGKTTLMRLLSGGLRPAAGGLTLQGVPVSYDRKGLTRLRTTVQLVVQDPDDQLFAASVEQDVSFGPLNLGLPDAEVRARVAEALAALDITALADRPTHLLSYGQRKRTAIAGAVAMRPRVLILDEPTAGLDPDGQERLLDTLGRLRDAGTTVVMATHDVDLALRWADDAALLTPSGVRTGPVAEQLAHRELLAGAGLQLPWGIAVRELLHRQGLLPATEEAPRTPEELAHLFTPSPARRAP</sequence>
<dbReference type="InterPro" id="IPR015856">
    <property type="entry name" value="ABC_transpr_CbiO/EcfA_su"/>
</dbReference>
<reference evidence="13 14" key="1">
    <citation type="submission" date="2017-09" db="EMBL/GenBank/DDBJ databases">
        <authorList>
            <person name="Lee N."/>
            <person name="Cho B.-K."/>
        </authorList>
    </citation>
    <scope>NUCLEOTIDE SEQUENCE [LARGE SCALE GENOMIC DNA]</scope>
    <source>
        <strain evidence="13 14">ATCC 12853</strain>
    </source>
</reference>
<evidence type="ECO:0000256" key="7">
    <source>
        <dbReference type="ARBA" id="ARBA00022967"/>
    </source>
</evidence>
<dbReference type="Pfam" id="PF00005">
    <property type="entry name" value="ABC_tran"/>
    <property type="match status" value="1"/>
</dbReference>
<evidence type="ECO:0000313" key="14">
    <source>
        <dbReference type="Proteomes" id="UP000325529"/>
    </source>
</evidence>
<dbReference type="GO" id="GO:0042626">
    <property type="term" value="F:ATPase-coupled transmembrane transporter activity"/>
    <property type="evidence" value="ECO:0007669"/>
    <property type="project" value="TreeGrafter"/>
</dbReference>
<dbReference type="NCBIfam" id="TIGR01166">
    <property type="entry name" value="cbiO"/>
    <property type="match status" value="1"/>
</dbReference>
<dbReference type="CDD" id="cd03225">
    <property type="entry name" value="ABC_cobalt_CbiO_domain1"/>
    <property type="match status" value="1"/>
</dbReference>
<dbReference type="InterPro" id="IPR005876">
    <property type="entry name" value="Co_trans_ATP-bd"/>
</dbReference>
<evidence type="ECO:0000256" key="3">
    <source>
        <dbReference type="ARBA" id="ARBA00022448"/>
    </source>
</evidence>
<comment type="similarity">
    <text evidence="2 10">Belongs to the ABC transporter superfamily.</text>
</comment>
<dbReference type="GO" id="GO:0005524">
    <property type="term" value="F:ATP binding"/>
    <property type="evidence" value="ECO:0007669"/>
    <property type="project" value="UniProtKB-UniRule"/>
</dbReference>
<dbReference type="InterPro" id="IPR003593">
    <property type="entry name" value="AAA+_ATPase"/>
</dbReference>